<dbReference type="SUPFAM" id="SSF47336">
    <property type="entry name" value="ACP-like"/>
    <property type="match status" value="1"/>
</dbReference>
<dbReference type="Proteomes" id="UP000287601">
    <property type="component" value="Chromosome"/>
</dbReference>
<sequence>MYQSASSAQPILYRAKKSSIRVKEGFHLIFGKVARILADILDLDFELEEEQITLDMALTPEFDMEKIQMVKLVMECEKKFKISIQDEKVHTFHTLGEFVKYIENAVSENEGNIAESSEEERMWWHYS</sequence>
<evidence type="ECO:0000313" key="3">
    <source>
        <dbReference type="Proteomes" id="UP000287601"/>
    </source>
</evidence>
<accession>A0A410PVS6</accession>
<gene>
    <name evidence="2" type="ORF">EQM06_06990</name>
</gene>
<reference evidence="2 3" key="1">
    <citation type="submission" date="2019-01" db="EMBL/GenBank/DDBJ databases">
        <title>Draft genomes of a novel of Aminipila strains.</title>
        <authorList>
            <person name="Ma S."/>
        </authorList>
    </citation>
    <scope>NUCLEOTIDE SEQUENCE [LARGE SCALE GENOMIC DNA]</scope>
    <source>
        <strain evidence="3">JN-39</strain>
    </source>
</reference>
<dbReference type="KEGG" id="amij:EQM06_06990"/>
<dbReference type="InterPro" id="IPR036736">
    <property type="entry name" value="ACP-like_sf"/>
</dbReference>
<evidence type="ECO:0000259" key="1">
    <source>
        <dbReference type="PROSITE" id="PS50075"/>
    </source>
</evidence>
<feature type="domain" description="Carrier" evidence="1">
    <location>
        <begin position="27"/>
        <end position="106"/>
    </location>
</feature>
<dbReference type="InterPro" id="IPR009081">
    <property type="entry name" value="PP-bd_ACP"/>
</dbReference>
<dbReference type="PROSITE" id="PS50075">
    <property type="entry name" value="CARRIER"/>
    <property type="match status" value="1"/>
</dbReference>
<protein>
    <submittedName>
        <fullName evidence="2">Acyl carrier protein</fullName>
    </submittedName>
</protein>
<keyword evidence="3" id="KW-1185">Reference proteome</keyword>
<name>A0A410PVS6_9FIRM</name>
<organism evidence="2 3">
    <name type="scientific">Aminipila luticellarii</name>
    <dbReference type="NCBI Taxonomy" id="2507160"/>
    <lineage>
        <taxon>Bacteria</taxon>
        <taxon>Bacillati</taxon>
        <taxon>Bacillota</taxon>
        <taxon>Clostridia</taxon>
        <taxon>Peptostreptococcales</taxon>
        <taxon>Anaerovoracaceae</taxon>
        <taxon>Aminipila</taxon>
    </lineage>
</organism>
<dbReference type="AlphaFoldDB" id="A0A410PVS6"/>
<dbReference type="Gene3D" id="1.10.1200.10">
    <property type="entry name" value="ACP-like"/>
    <property type="match status" value="1"/>
</dbReference>
<evidence type="ECO:0000313" key="2">
    <source>
        <dbReference type="EMBL" id="QAT43000.1"/>
    </source>
</evidence>
<dbReference type="EMBL" id="CP035281">
    <property type="protein sequence ID" value="QAT43000.1"/>
    <property type="molecule type" value="Genomic_DNA"/>
</dbReference>
<dbReference type="Pfam" id="PF00550">
    <property type="entry name" value="PP-binding"/>
    <property type="match status" value="1"/>
</dbReference>
<proteinExistence type="predicted"/>
<dbReference type="OrthoDB" id="9804551at2"/>